<keyword evidence="2" id="KW-1185">Reference proteome</keyword>
<gene>
    <name evidence="1" type="ORF">OCV47_14460</name>
</gene>
<protein>
    <submittedName>
        <fullName evidence="1">IS66 family insertion sequence element accessory protein TnpB</fullName>
    </submittedName>
</protein>
<organism evidence="1 2">
    <name type="scientific">Muricoprocola aceti</name>
    <dbReference type="NCBI Taxonomy" id="2981772"/>
    <lineage>
        <taxon>Bacteria</taxon>
        <taxon>Bacillati</taxon>
        <taxon>Bacillota</taxon>
        <taxon>Clostridia</taxon>
        <taxon>Lachnospirales</taxon>
        <taxon>Lachnospiraceae</taxon>
        <taxon>Muricoprocola</taxon>
    </lineage>
</organism>
<dbReference type="Proteomes" id="UP001652338">
    <property type="component" value="Unassembled WGS sequence"/>
</dbReference>
<sequence>MKRHPRRSDEEWLDIIHECRTSGLPDKTWCEEHHIQPSKFYYHIRRLRAKACEITERKDTLPQKQEVVPVSFAEQEFCIPPTQTAGGEGEHPDTVITIRMNGIQLDISNRAARETIANTVSVLRALC</sequence>
<accession>A0ABT2SPR2</accession>
<name>A0ABT2SPR2_9FIRM</name>
<reference evidence="1 2" key="1">
    <citation type="journal article" date="2021" name="ISME Commun">
        <title>Automated analysis of genomic sequences facilitates high-throughput and comprehensive description of bacteria.</title>
        <authorList>
            <person name="Hitch T.C.A."/>
        </authorList>
    </citation>
    <scope>NUCLEOTIDE SEQUENCE [LARGE SCALE GENOMIC DNA]</scope>
    <source>
        <strain evidence="1 2">Sanger_29</strain>
    </source>
</reference>
<dbReference type="NCBIfam" id="NF047593">
    <property type="entry name" value="IS66_ISAeme5_TnpA"/>
    <property type="match status" value="1"/>
</dbReference>
<evidence type="ECO:0000313" key="1">
    <source>
        <dbReference type="EMBL" id="MCU6726507.1"/>
    </source>
</evidence>
<proteinExistence type="predicted"/>
<evidence type="ECO:0000313" key="2">
    <source>
        <dbReference type="Proteomes" id="UP001652338"/>
    </source>
</evidence>
<comment type="caution">
    <text evidence="1">The sequence shown here is derived from an EMBL/GenBank/DDBJ whole genome shotgun (WGS) entry which is preliminary data.</text>
</comment>
<dbReference type="RefSeq" id="WP_262655771.1">
    <property type="nucleotide sequence ID" value="NZ_JAOQKE010000027.1"/>
</dbReference>
<dbReference type="EMBL" id="JAOQKE010000027">
    <property type="protein sequence ID" value="MCU6726507.1"/>
    <property type="molecule type" value="Genomic_DNA"/>
</dbReference>